<evidence type="ECO:0000256" key="1">
    <source>
        <dbReference type="ARBA" id="ARBA00022729"/>
    </source>
</evidence>
<dbReference type="PANTHER" id="PTHR16026:SF0">
    <property type="entry name" value="CARTILAGE ACIDIC PROTEIN 1"/>
    <property type="match status" value="1"/>
</dbReference>
<feature type="domain" description="ASPIC/UnbV" evidence="2">
    <location>
        <begin position="521"/>
        <end position="587"/>
    </location>
</feature>
<protein>
    <submittedName>
        <fullName evidence="3">VCBS repeat-containing protein</fullName>
    </submittedName>
</protein>
<dbReference type="InterPro" id="IPR013517">
    <property type="entry name" value="FG-GAP"/>
</dbReference>
<dbReference type="Proteomes" id="UP001327027">
    <property type="component" value="Unassembled WGS sequence"/>
</dbReference>
<dbReference type="PANTHER" id="PTHR16026">
    <property type="entry name" value="CARTILAGE ACIDIC PROTEIN 1"/>
    <property type="match status" value="1"/>
</dbReference>
<organism evidence="3 4">
    <name type="scientific">Aquimarina gracilis</name>
    <dbReference type="NCBI Taxonomy" id="874422"/>
    <lineage>
        <taxon>Bacteria</taxon>
        <taxon>Pseudomonadati</taxon>
        <taxon>Bacteroidota</taxon>
        <taxon>Flavobacteriia</taxon>
        <taxon>Flavobacteriales</taxon>
        <taxon>Flavobacteriaceae</taxon>
        <taxon>Aquimarina</taxon>
    </lineage>
</organism>
<dbReference type="InterPro" id="IPR011519">
    <property type="entry name" value="UnbV_ASPIC"/>
</dbReference>
<dbReference type="Gene3D" id="2.130.10.130">
    <property type="entry name" value="Integrin alpha, N-terminal"/>
    <property type="match status" value="3"/>
</dbReference>
<evidence type="ECO:0000313" key="3">
    <source>
        <dbReference type="EMBL" id="MEB3345271.1"/>
    </source>
</evidence>
<sequence>MMIKNIGIRVVGLILLIGCEKQNVLQGELFEKVPSEITRVTFQNDLVPTEKMNILDYLYFYNGAGVAVGDINNDDLVDVFFTSNQGENKLYLNKGNFEFEDITQKAGVAGNSDWNTGTVMADINGDGFLDIYVCAVVGIRGLEGANELFLNNGDGTFTEKAAQYGLNFQNYTTSASFFDYDNDGDLDMYLLNHAIHTQNSFGKASLRNKRSYESGDKLLRNDGNKFVDVSKEAGVFGGGNGYGLGIATSDFNNDGFVDIYVSNDFHEDDYYYINNGNGTFTEELKKKFGHISRFSMGSDVADINHDGYPDILTLDMTPEEEKVLKASAGDETVDMLAMRINRLGYHYQYARNMLQINQKGEYFIETALFSDIAATDWSWSPLFADYNQDGKQDVFISNGIPKRPNDLDYIKYISNEKIQAQLNKSKLVDQKALDIMPSGLVQNYIFSGGKGIKFTNQSGTWLPKDLNASTGSAYADFDNDGDIDIVTNTINAPVIFYKNKTNATSNYLKLKFIYKDQNPFGIGTKVISYHNGIPQYKQLFVSKGFQSSSEAIIHFGYGNANLVDSLKIIWPDNTIQIAENIPTNQTLSIRLLHKRNKVDYEKLFPKSKGWFTKKDSLPGLYYEHKENNYTDFNRQKLIPYKISDKGPATAIGDLNGDGKEDVFFGNSKNETSKLFFQTSDGFELQEINALVKDRTKEDVVAIIEDFDQDKKNDLLVSSSGGEFYGNSKELVDRLYLNSNLGLVKGNFPKLFEHESVIKPYDIDQDGDLDVFIGGYAVSNDFGKIPNSYVLLNDKGNFSVKENAAIKNIGMVTDAVWSDFDGDQIKDLIVIGEWMSPRFFKNNEGELIEVTNSILKEKRNGLWQTIQEFDIDHDGDTDYLLGNFGLNTKFEASAKYPLKMYYSDFDNNQKTETILAMAKDGKYYTVLGLDELSGQLNYLRKKFTTYNSFAGSAVEKVLGNDALNKSVVFKVDELASGYLKNEEGSFIFVPFEEMLQVAPITKMLQHDFDGDGVQEVFLAGNYFGVIPYHGRFDGFAGAILQNDSLVIDANNLNINLTQKSVRGLNIINFDNKEYLLITINNGKVEIYELNK</sequence>
<keyword evidence="1" id="KW-0732">Signal</keyword>
<proteinExistence type="predicted"/>
<evidence type="ECO:0000313" key="4">
    <source>
        <dbReference type="Proteomes" id="UP001327027"/>
    </source>
</evidence>
<accession>A0ABU5ZV90</accession>
<dbReference type="InterPro" id="IPR028994">
    <property type="entry name" value="Integrin_alpha_N"/>
</dbReference>
<dbReference type="Pfam" id="PF07593">
    <property type="entry name" value="UnbV_ASPIC"/>
    <property type="match status" value="1"/>
</dbReference>
<dbReference type="Pfam" id="PF13517">
    <property type="entry name" value="FG-GAP_3"/>
    <property type="match status" value="4"/>
</dbReference>
<gene>
    <name evidence="3" type="ORF">U6A24_07365</name>
</gene>
<comment type="caution">
    <text evidence="3">The sequence shown here is derived from an EMBL/GenBank/DDBJ whole genome shotgun (WGS) entry which is preliminary data.</text>
</comment>
<name>A0ABU5ZV90_9FLAO</name>
<evidence type="ECO:0000259" key="2">
    <source>
        <dbReference type="Pfam" id="PF07593"/>
    </source>
</evidence>
<dbReference type="EMBL" id="JAYKLX010000003">
    <property type="protein sequence ID" value="MEB3345271.1"/>
    <property type="molecule type" value="Genomic_DNA"/>
</dbReference>
<dbReference type="RefSeq" id="WP_324179301.1">
    <property type="nucleotide sequence ID" value="NZ_JAYKLX010000003.1"/>
</dbReference>
<dbReference type="InterPro" id="IPR027039">
    <property type="entry name" value="Crtac1"/>
</dbReference>
<dbReference type="SUPFAM" id="SSF69318">
    <property type="entry name" value="Integrin alpha N-terminal domain"/>
    <property type="match status" value="3"/>
</dbReference>
<keyword evidence="4" id="KW-1185">Reference proteome</keyword>
<reference evidence="3 4" key="1">
    <citation type="journal article" date="2013" name="Int. J. Syst. Evol. Microbiol.">
        <title>Aquimarina gracilis sp. nov., isolated from the gut microflora of a mussel, Mytilus coruscus, and emended description of Aquimarina spongiae.</title>
        <authorList>
            <person name="Park S.C."/>
            <person name="Choe H.N."/>
            <person name="Baik K.S."/>
            <person name="Seong C.N."/>
        </authorList>
    </citation>
    <scope>NUCLEOTIDE SEQUENCE [LARGE SCALE GENOMIC DNA]</scope>
    <source>
        <strain evidence="3 4">PSC32</strain>
    </source>
</reference>